<reference evidence="7" key="2">
    <citation type="submission" date="2025-08" db="UniProtKB">
        <authorList>
            <consortium name="Ensembl"/>
        </authorList>
    </citation>
    <scope>IDENTIFICATION</scope>
</reference>
<dbReference type="GO" id="GO:0005764">
    <property type="term" value="C:lysosome"/>
    <property type="evidence" value="ECO:0007669"/>
    <property type="project" value="UniProtKB-SubCell"/>
</dbReference>
<dbReference type="PANTHER" id="PTHR33967:SF1">
    <property type="entry name" value="RAGULATOR COMPLEX PROTEIN LAMTOR4"/>
    <property type="match status" value="1"/>
</dbReference>
<evidence type="ECO:0000313" key="7">
    <source>
        <dbReference type="Ensembl" id="ENSGAGP00000032875.1"/>
    </source>
</evidence>
<comment type="function">
    <text evidence="6">As part of the Ragulator complex it is involved in amino acid sensing and activation of mTORC1, a signaling complex promoting cell growth in response to growth factors, energy levels, and amino acids. Activated by amino acids through a mechanism involving the lysosomal V-ATPase, the Ragulator plays a dual role for the small GTPases Rag (RagA/RRAGA, RagB/RRAGB, RagC/RRAGC and/or RagD/RRAGD): it (1) acts as a guanine nucleotide exchange factor (GEF), activating the small GTPases Rag and (2) mediates recruitment of Rag GTPases to the lysosome membrane. Activated Ragulator and Rag GTPases function as a scaffold recruiting mTORC1 to lysosomes where it is in turn activated.</text>
</comment>
<dbReference type="GO" id="GO:0005085">
    <property type="term" value="F:guanyl-nucleotide exchange factor activity"/>
    <property type="evidence" value="ECO:0007669"/>
    <property type="project" value="TreeGrafter"/>
</dbReference>
<comment type="subcellular location">
    <subcellularLocation>
        <location evidence="1">Lysosome</location>
    </subcellularLocation>
</comment>
<dbReference type="GO" id="GO:0071230">
    <property type="term" value="P:cellular response to amino acid stimulus"/>
    <property type="evidence" value="ECO:0007669"/>
    <property type="project" value="InterPro"/>
</dbReference>
<sequence>MTTVLTQELERIPDQLGYLVICDGAVLVSAGDLENAEHTAGVISELVATACGFQLQHGPDPQFKCLSVVFGEHTFLVTVSCQKIFVVKRQNHLWEPVAV</sequence>
<evidence type="ECO:0000256" key="5">
    <source>
        <dbReference type="ARBA" id="ARBA00032690"/>
    </source>
</evidence>
<proteinExistence type="inferred from homology"/>
<evidence type="ECO:0000313" key="8">
    <source>
        <dbReference type="Proteomes" id="UP000291020"/>
    </source>
</evidence>
<accession>A0A452IXT7</accession>
<name>A0A452IXT7_9SAUR</name>
<dbReference type="SUPFAM" id="SSF103196">
    <property type="entry name" value="Roadblock/LC7 domain"/>
    <property type="match status" value="1"/>
</dbReference>
<reference evidence="7" key="3">
    <citation type="submission" date="2025-09" db="UniProtKB">
        <authorList>
            <consortium name="Ensembl"/>
        </authorList>
    </citation>
    <scope>IDENTIFICATION</scope>
</reference>
<dbReference type="GO" id="GO:0032008">
    <property type="term" value="P:positive regulation of TOR signaling"/>
    <property type="evidence" value="ECO:0007669"/>
    <property type="project" value="InterPro"/>
</dbReference>
<evidence type="ECO:0000256" key="6">
    <source>
        <dbReference type="ARBA" id="ARBA00045571"/>
    </source>
</evidence>
<dbReference type="InterPro" id="IPR034601">
    <property type="entry name" value="LAMTOR4"/>
</dbReference>
<protein>
    <recommendedName>
        <fullName evidence="3">Ragulator complex protein LAMTOR4</fullName>
    </recommendedName>
    <alternativeName>
        <fullName evidence="5">Late endosomal/lysosomal adaptor and MAPK and MTOR activator 4</fullName>
    </alternativeName>
</protein>
<reference evidence="8" key="1">
    <citation type="journal article" date="2017" name="PLoS ONE">
        <title>The Agassiz's desert tortoise genome provides a resource for the conservation of a threatened species.</title>
        <authorList>
            <person name="Tollis M."/>
            <person name="DeNardo D.F."/>
            <person name="Cornelius J.A."/>
            <person name="Dolby G.A."/>
            <person name="Edwards T."/>
            <person name="Henen B.T."/>
            <person name="Karl A.E."/>
            <person name="Murphy R.W."/>
            <person name="Kusumi K."/>
        </authorList>
    </citation>
    <scope>NUCLEOTIDE SEQUENCE [LARGE SCALE GENOMIC DNA]</scope>
</reference>
<dbReference type="AlphaFoldDB" id="A0A452IXT7"/>
<evidence type="ECO:0000256" key="1">
    <source>
        <dbReference type="ARBA" id="ARBA00004371"/>
    </source>
</evidence>
<evidence type="ECO:0000256" key="2">
    <source>
        <dbReference type="ARBA" id="ARBA00010627"/>
    </source>
</evidence>
<evidence type="ECO:0000256" key="3">
    <source>
        <dbReference type="ARBA" id="ARBA00016098"/>
    </source>
</evidence>
<keyword evidence="4" id="KW-0458">Lysosome</keyword>
<dbReference type="Ensembl" id="ENSGAGT00000037262.1">
    <property type="protein sequence ID" value="ENSGAGP00000032875.1"/>
    <property type="gene ID" value="ENSGAGG00000023485.1"/>
</dbReference>
<dbReference type="STRING" id="38772.ENSGAGP00000032875"/>
<dbReference type="PANTHER" id="PTHR33967">
    <property type="entry name" value="RAGULATOR COMPLEX PROTEIN LAMTOR4"/>
    <property type="match status" value="1"/>
</dbReference>
<dbReference type="GO" id="GO:0071986">
    <property type="term" value="C:Ragulator complex"/>
    <property type="evidence" value="ECO:0007669"/>
    <property type="project" value="InterPro"/>
</dbReference>
<evidence type="ECO:0000256" key="4">
    <source>
        <dbReference type="ARBA" id="ARBA00023228"/>
    </source>
</evidence>
<organism evidence="7 8">
    <name type="scientific">Gopherus agassizii</name>
    <name type="common">Agassiz's desert tortoise</name>
    <dbReference type="NCBI Taxonomy" id="38772"/>
    <lineage>
        <taxon>Eukaryota</taxon>
        <taxon>Metazoa</taxon>
        <taxon>Chordata</taxon>
        <taxon>Craniata</taxon>
        <taxon>Vertebrata</taxon>
        <taxon>Euteleostomi</taxon>
        <taxon>Archelosauria</taxon>
        <taxon>Testudinata</taxon>
        <taxon>Testudines</taxon>
        <taxon>Cryptodira</taxon>
        <taxon>Durocryptodira</taxon>
        <taxon>Testudinoidea</taxon>
        <taxon>Testudinidae</taxon>
        <taxon>Gopherus</taxon>
    </lineage>
</organism>
<keyword evidence="8" id="KW-1185">Reference proteome</keyword>
<comment type="similarity">
    <text evidence="2">Belongs to the LAMTOR4 family.</text>
</comment>
<dbReference type="Proteomes" id="UP000291020">
    <property type="component" value="Unassembled WGS sequence"/>
</dbReference>